<feature type="region of interest" description="Disordered" evidence="1">
    <location>
        <begin position="1"/>
        <end position="54"/>
    </location>
</feature>
<evidence type="ECO:0000256" key="1">
    <source>
        <dbReference type="SAM" id="MobiDB-lite"/>
    </source>
</evidence>
<feature type="region of interest" description="Disordered" evidence="1">
    <location>
        <begin position="195"/>
        <end position="236"/>
    </location>
</feature>
<protein>
    <submittedName>
        <fullName evidence="2">Uncharacterized protein</fullName>
    </submittedName>
</protein>
<evidence type="ECO:0000313" key="2">
    <source>
        <dbReference type="EMBL" id="BCJ90354.1"/>
    </source>
</evidence>
<dbReference type="KEGG" id="tso:IZ6_10890"/>
<feature type="compositionally biased region" description="Low complexity" evidence="1">
    <location>
        <begin position="208"/>
        <end position="219"/>
    </location>
</feature>
<organism evidence="2 3">
    <name type="scientific">Terrihabitans soli</name>
    <dbReference type="NCBI Taxonomy" id="708113"/>
    <lineage>
        <taxon>Bacteria</taxon>
        <taxon>Pseudomonadati</taxon>
        <taxon>Pseudomonadota</taxon>
        <taxon>Alphaproteobacteria</taxon>
        <taxon>Hyphomicrobiales</taxon>
        <taxon>Terrihabitans</taxon>
    </lineage>
</organism>
<dbReference type="EMBL" id="AP023361">
    <property type="protein sequence ID" value="BCJ90354.1"/>
    <property type="molecule type" value="Genomic_DNA"/>
</dbReference>
<sequence length="236" mass="26004">MKDLDAIMADRDGEAVPDAPAEFNPETAEPVASPEDTGEARHGTVPHQALHAERQKARRLEEENAELRQHLDGIATKLSQRERTPELWDDPDLYLDHRMAPLASEIGEMKEFVSETLAVQTYGSDAVEAAKRNAEDLARSGAPEFQGLWARLSRSRHPMDELVRWDREQSALRKYGADPDAYIASEIENRLYGRASPHAAPAARQQLPSSFAAARSSGPRGSGGGGPRSLSEIMNR</sequence>
<dbReference type="RefSeq" id="WP_222876986.1">
    <property type="nucleotide sequence ID" value="NZ_AP023361.1"/>
</dbReference>
<accession>A0A6S6QJA3</accession>
<keyword evidence="3" id="KW-1185">Reference proteome</keyword>
<proteinExistence type="predicted"/>
<reference evidence="2 3" key="1">
    <citation type="submission" date="2020-08" db="EMBL/GenBank/DDBJ databases">
        <title>Genome sequence of Rhizobiales bacterium strain IZ6.</title>
        <authorList>
            <person name="Nakai R."/>
            <person name="Naganuma T."/>
        </authorList>
    </citation>
    <scope>NUCLEOTIDE SEQUENCE [LARGE SCALE GENOMIC DNA]</scope>
    <source>
        <strain evidence="2 3">IZ6</strain>
    </source>
</reference>
<dbReference type="AlphaFoldDB" id="A0A6S6QJA3"/>
<dbReference type="Proteomes" id="UP000515317">
    <property type="component" value="Chromosome"/>
</dbReference>
<gene>
    <name evidence="2" type="ORF">IZ6_10890</name>
</gene>
<evidence type="ECO:0000313" key="3">
    <source>
        <dbReference type="Proteomes" id="UP000515317"/>
    </source>
</evidence>
<feature type="compositionally biased region" description="Basic and acidic residues" evidence="1">
    <location>
        <begin position="1"/>
        <end position="14"/>
    </location>
</feature>
<name>A0A6S6QJA3_9HYPH</name>